<organism evidence="1 2">
    <name type="scientific">Polyplax serrata</name>
    <name type="common">Common mouse louse</name>
    <dbReference type="NCBI Taxonomy" id="468196"/>
    <lineage>
        <taxon>Eukaryota</taxon>
        <taxon>Metazoa</taxon>
        <taxon>Ecdysozoa</taxon>
        <taxon>Arthropoda</taxon>
        <taxon>Hexapoda</taxon>
        <taxon>Insecta</taxon>
        <taxon>Pterygota</taxon>
        <taxon>Neoptera</taxon>
        <taxon>Paraneoptera</taxon>
        <taxon>Psocodea</taxon>
        <taxon>Troctomorpha</taxon>
        <taxon>Phthiraptera</taxon>
        <taxon>Anoplura</taxon>
        <taxon>Polyplacidae</taxon>
        <taxon>Polyplax</taxon>
    </lineage>
</organism>
<evidence type="ECO:0000313" key="2">
    <source>
        <dbReference type="Proteomes" id="UP001372834"/>
    </source>
</evidence>
<evidence type="ECO:0000313" key="1">
    <source>
        <dbReference type="EMBL" id="KAK6643456.1"/>
    </source>
</evidence>
<sequence>MHAGTQQIAVFRHGIDFPIEDATSLYFPIYGMKPLDRLVSLNQLHCTQHMTGMKPPQQEDCLLVQATHASVHNN</sequence>
<name>A0AAN8SEA9_POLSC</name>
<dbReference type="AlphaFoldDB" id="A0AAN8SEA9"/>
<proteinExistence type="predicted"/>
<comment type="caution">
    <text evidence="1">The sequence shown here is derived from an EMBL/GenBank/DDBJ whole genome shotgun (WGS) entry which is preliminary data.</text>
</comment>
<dbReference type="EMBL" id="JAWJWE010000002">
    <property type="protein sequence ID" value="KAK6643456.1"/>
    <property type="molecule type" value="Genomic_DNA"/>
</dbReference>
<gene>
    <name evidence="1" type="ORF">RUM43_004961</name>
</gene>
<reference evidence="1 2" key="1">
    <citation type="submission" date="2023-10" db="EMBL/GenBank/DDBJ databases">
        <title>Genomes of two closely related lineages of the louse Polyplax serrata with different host specificities.</title>
        <authorList>
            <person name="Martinu J."/>
            <person name="Tarabai H."/>
            <person name="Stefka J."/>
            <person name="Hypsa V."/>
        </authorList>
    </citation>
    <scope>NUCLEOTIDE SEQUENCE [LARGE SCALE GENOMIC DNA]</scope>
    <source>
        <strain evidence="1">HR10_N</strain>
    </source>
</reference>
<dbReference type="Proteomes" id="UP001372834">
    <property type="component" value="Unassembled WGS sequence"/>
</dbReference>
<protein>
    <submittedName>
        <fullName evidence="1">Uncharacterized protein</fullName>
    </submittedName>
</protein>
<accession>A0AAN8SEA9</accession>